<gene>
    <name evidence="2" type="ORF">AE618_14980</name>
</gene>
<reference evidence="2 3" key="1">
    <citation type="submission" date="2015-07" db="EMBL/GenBank/DDBJ databases">
        <title>Whole genome sequencing of Bosea vaviloviae isolated from cave pool.</title>
        <authorList>
            <person name="Tan N.E.H."/>
            <person name="Lee Y.P."/>
            <person name="Gan H.M."/>
            <person name="Barton H."/>
            <person name="Savka M.A."/>
        </authorList>
    </citation>
    <scope>NUCLEOTIDE SEQUENCE [LARGE SCALE GENOMIC DNA]</scope>
    <source>
        <strain evidence="2 3">SD260</strain>
    </source>
</reference>
<dbReference type="InterPro" id="IPR002716">
    <property type="entry name" value="PIN_dom"/>
</dbReference>
<dbReference type="Pfam" id="PF10130">
    <property type="entry name" value="PIN_2"/>
    <property type="match status" value="1"/>
</dbReference>
<proteinExistence type="predicted"/>
<comment type="caution">
    <text evidence="2">The sequence shown here is derived from an EMBL/GenBank/DDBJ whole genome shotgun (WGS) entry which is preliminary data.</text>
</comment>
<dbReference type="SUPFAM" id="SSF88723">
    <property type="entry name" value="PIN domain-like"/>
    <property type="match status" value="1"/>
</dbReference>
<dbReference type="CDD" id="cd09854">
    <property type="entry name" value="PIN_VapC-like"/>
    <property type="match status" value="1"/>
</dbReference>
<evidence type="ECO:0000313" key="2">
    <source>
        <dbReference type="EMBL" id="KPH80137.1"/>
    </source>
</evidence>
<dbReference type="PATRIC" id="fig|1526658.3.peg.4228"/>
<protein>
    <recommendedName>
        <fullName evidence="1">PIN domain-containing protein</fullName>
    </recommendedName>
</protein>
<feature type="domain" description="PIN" evidence="1">
    <location>
        <begin position="11"/>
        <end position="144"/>
    </location>
</feature>
<dbReference type="InterPro" id="IPR029060">
    <property type="entry name" value="PIN-like_dom_sf"/>
</dbReference>
<dbReference type="RefSeq" id="WP_054209870.1">
    <property type="nucleotide sequence ID" value="NZ_LGSZ01000046.1"/>
</dbReference>
<accession>A0A0N1F5M0</accession>
<dbReference type="Proteomes" id="UP000037822">
    <property type="component" value="Unassembled WGS sequence"/>
</dbReference>
<evidence type="ECO:0000313" key="3">
    <source>
        <dbReference type="Proteomes" id="UP000037822"/>
    </source>
</evidence>
<dbReference type="EMBL" id="LGSZ01000046">
    <property type="protein sequence ID" value="KPH80137.1"/>
    <property type="molecule type" value="Genomic_DNA"/>
</dbReference>
<keyword evidence="3" id="KW-1185">Reference proteome</keyword>
<dbReference type="OrthoDB" id="68993at2"/>
<organism evidence="2 3">
    <name type="scientific">Bosea vaviloviae</name>
    <dbReference type="NCBI Taxonomy" id="1526658"/>
    <lineage>
        <taxon>Bacteria</taxon>
        <taxon>Pseudomonadati</taxon>
        <taxon>Pseudomonadota</taxon>
        <taxon>Alphaproteobacteria</taxon>
        <taxon>Hyphomicrobiales</taxon>
        <taxon>Boseaceae</taxon>
        <taxon>Bosea</taxon>
    </lineage>
</organism>
<dbReference type="AlphaFoldDB" id="A0A0N1F5M0"/>
<sequence>MRSRAPSETLVVDANVVLSAVLGFRSRPLLELASSRRTLIISIEASSEVKHVLSRLAPDAPVLIEIADEILESIEVVEEDRYFDSLNSAEQNLRNAVASRNGSVSDAHILSLAWLYDADIWSHDRDFAGTGWPSWSNGNLAVALADEAPAASVEG</sequence>
<evidence type="ECO:0000259" key="1">
    <source>
        <dbReference type="Pfam" id="PF10130"/>
    </source>
</evidence>
<name>A0A0N1F5M0_9HYPH</name>